<dbReference type="GO" id="GO:0003352">
    <property type="term" value="P:regulation of cilium movement"/>
    <property type="evidence" value="ECO:0007669"/>
    <property type="project" value="TreeGrafter"/>
</dbReference>
<dbReference type="Proteomes" id="UP000318821">
    <property type="component" value="Unassembled WGS sequence"/>
</dbReference>
<evidence type="ECO:0000256" key="9">
    <source>
        <dbReference type="ARBA" id="ARBA00038424"/>
    </source>
</evidence>
<evidence type="ECO:0000256" key="8">
    <source>
        <dbReference type="ARBA" id="ARBA00037841"/>
    </source>
</evidence>
<evidence type="ECO:0000256" key="7">
    <source>
        <dbReference type="ARBA" id="ARBA00023273"/>
    </source>
</evidence>
<feature type="coiled-coil region" evidence="12">
    <location>
        <begin position="291"/>
        <end position="343"/>
    </location>
</feature>
<dbReference type="InterPro" id="IPR039750">
    <property type="entry name" value="DRC1/DRC2"/>
</dbReference>
<evidence type="ECO:0000256" key="10">
    <source>
        <dbReference type="ARBA" id="ARBA00040899"/>
    </source>
</evidence>
<evidence type="ECO:0000256" key="6">
    <source>
        <dbReference type="ARBA" id="ARBA00023212"/>
    </source>
</evidence>
<evidence type="ECO:0000256" key="4">
    <source>
        <dbReference type="ARBA" id="ARBA00023054"/>
    </source>
</evidence>
<feature type="domain" description="Dynein regulatory complex protein 1/2 N-terminal" evidence="13">
    <location>
        <begin position="27"/>
        <end position="124"/>
    </location>
</feature>
<keyword evidence="3" id="KW-0282">Flagellum</keyword>
<gene>
    <name evidence="14" type="ORF">CGC20_14040</name>
</gene>
<dbReference type="Pfam" id="PF14772">
    <property type="entry name" value="NYD-SP28"/>
    <property type="match status" value="1"/>
</dbReference>
<keyword evidence="7" id="KW-0966">Cell projection</keyword>
<dbReference type="GO" id="GO:0060285">
    <property type="term" value="P:cilium-dependent cell motility"/>
    <property type="evidence" value="ECO:0007669"/>
    <property type="project" value="TreeGrafter"/>
</dbReference>
<proteinExistence type="inferred from homology"/>
<evidence type="ECO:0000256" key="5">
    <source>
        <dbReference type="ARBA" id="ARBA00023069"/>
    </source>
</evidence>
<dbReference type="VEuPathDB" id="TriTrypDB:LdBPK_280060.1"/>
<dbReference type="GO" id="GO:0070286">
    <property type="term" value="P:axonemal dynein complex assembly"/>
    <property type="evidence" value="ECO:0007669"/>
    <property type="project" value="InterPro"/>
</dbReference>
<dbReference type="VEuPathDB" id="TriTrypDB:LdBPK_280050.1"/>
<protein>
    <recommendedName>
        <fullName evidence="10">Dynein regulatory complex subunit 2</fullName>
    </recommendedName>
</protein>
<dbReference type="VEuPathDB" id="TriTrypDB:LdCL_280005400"/>
<accession>A0A504WXM9</accession>
<name>A0A504WXM9_LEIDO</name>
<dbReference type="EMBL" id="RHLD01000012">
    <property type="protein sequence ID" value="TPP40623.1"/>
    <property type="molecule type" value="Genomic_DNA"/>
</dbReference>
<dbReference type="VEuPathDB" id="TriTrypDB:LdCL_280005500"/>
<evidence type="ECO:0000256" key="2">
    <source>
        <dbReference type="ARBA" id="ARBA00022490"/>
    </source>
</evidence>
<sequence length="970" mass="107314">MPVVKKGSKRGARKKILSGVELERMRAEESERRCRQLMLLQSRLREVVAEEREMSNAVSGAIDARWMRFLRECKQRELVAEIEVLRRTFEATLDRKEGFSTTLLEELSVAEEQCRHAFRSHMDVVSSLLQLHAERTKDLEADLDANVAEMQQDFEYERAELELKHMIEMDDLRLILDNMAAEAEMLEKRLQEETSEGHETAAEKMDEAMREMEADLNKVEDGLRGELDSRYKKFMSTAQANMKEYTAKCKEDQETTERIAAQLRKIEKLQNSVSSWRTNIARNAKEWEGRNAAIEAERDATLSHLKKLKDKMQRWREMQSKALVELVKEANATEEALQATSKRAVRLLRLVELCKPMETEREQVLLHEANISSAAVEAETKRRVAAEGSVNAQDDVLSGVDAAPAANEQWLSLDRFWVKHNKVVLDNAALTQERFLLQEENRVLQEVLKQYLDDVSVSDQVMRQSNTLLLTQAANRNVVQAANAGDSSVVRGYNFVATPLLLFGAPMRRLGRRTLTSLALTAARRWIESQEPCTAEAIRELLQQAEKEQERRELAVDQRKVVFTAASSGDHHARIAAAETFDVAAAGLPRPPNFCYMNVSVDFACMVDAPEVVWFNMCKANGFTPRGYIQVILGCIPDLETDSFTFDAVPDKDEIAAAGRAPPAVAFAMLDAGLTLQYEQVLSAHLSSLSSSLGKECPLVGGLYPPVGSVIGGGDPSGKLEDSIFFINDRVYRGSAAAVVLRSKLLKAHAASVVPSISLGSASVTDVACEGGVATVRTLNNRPAMEVVKEVYSLPEIAEKPSKVFLGLRHGDVHVPVSFVGHPDSGELSCTLPPGISLAQSDTVDFLVDDVELDTEMAASLLINMEKRIAPIFVEKDINVAREARRNIVASSTAAFHFSHGGLNTIAKPEIPAVSLGSAGAIFAPSILQRCVGRSCPNAGFFSPGQVATVADLTSIFPRSSTYCFMQGTE</sequence>
<dbReference type="PANTHER" id="PTHR21625">
    <property type="entry name" value="NYD-SP28 PROTEIN"/>
    <property type="match status" value="1"/>
</dbReference>
<feature type="coiled-coil region" evidence="12">
    <location>
        <begin position="133"/>
        <end position="255"/>
    </location>
</feature>
<evidence type="ECO:0000256" key="12">
    <source>
        <dbReference type="SAM" id="Coils"/>
    </source>
</evidence>
<keyword evidence="2" id="KW-0963">Cytoplasm</keyword>
<evidence type="ECO:0000256" key="11">
    <source>
        <dbReference type="ARBA" id="ARBA00045865"/>
    </source>
</evidence>
<dbReference type="PANTHER" id="PTHR21625:SF0">
    <property type="entry name" value="DYNEIN REGULATORY COMPLEX SUBUNIT 2"/>
    <property type="match status" value="1"/>
</dbReference>
<comment type="subcellular location">
    <subcellularLocation>
        <location evidence="1">Cytoplasm</location>
        <location evidence="1">Cytoskeleton</location>
        <location evidence="1">Flagellum axoneme</location>
    </subcellularLocation>
    <subcellularLocation>
        <location evidence="8">Cytoplasm</location>
        <location evidence="8">Cytoskeleton</location>
        <location evidence="8">Flagellum basal body</location>
    </subcellularLocation>
</comment>
<evidence type="ECO:0000313" key="14">
    <source>
        <dbReference type="EMBL" id="TPP40623.1"/>
    </source>
</evidence>
<reference evidence="15" key="1">
    <citation type="submission" date="2019-02" db="EMBL/GenBank/DDBJ databases">
        <title>FDA dAtabase for Regulatory Grade micrObial Sequences (FDA-ARGOS): Supporting development and validation of Infectious Disease Dx tests.</title>
        <authorList>
            <person name="Duncan R."/>
            <person name="Fisher C."/>
            <person name="Tallon L."/>
            <person name="Sadzewicz L."/>
            <person name="Sengamalay N."/>
            <person name="Ott S."/>
            <person name="Godinez A."/>
            <person name="Nagaraj S."/>
            <person name="Vavikolanu K."/>
            <person name="Vyas G."/>
            <person name="Nadendla S."/>
            <person name="Aluvathingal J."/>
            <person name="Sichtig H."/>
        </authorList>
    </citation>
    <scope>NUCLEOTIDE SEQUENCE [LARGE SCALE GENOMIC DNA]</scope>
    <source>
        <strain evidence="15">FDAARGOS_360</strain>
    </source>
</reference>
<dbReference type="VEuPathDB" id="TriTrypDB:LDHU3_28.0080"/>
<comment type="function">
    <text evidence="11">Component of the nexin-dynein regulatory complex (N-DRC), a key regulator of ciliary/flagellar motility which maintains the alignment and integrity of the distal axoneme and regulates microtubule sliding in motile axonemes. Plays a critical role in the assembly of N-DRC and also stabilizes the assembly of multiple inner dynein arms and radial spokes. Coassembles with DRC1 to form a central scaffold needed for assembly of the N-DRC and its attachment to the outer doublet microtubules.</text>
</comment>
<evidence type="ECO:0000256" key="3">
    <source>
        <dbReference type="ARBA" id="ARBA00022846"/>
    </source>
</evidence>
<dbReference type="InterPro" id="IPR039505">
    <property type="entry name" value="DRC1/2_N"/>
</dbReference>
<evidence type="ECO:0000256" key="1">
    <source>
        <dbReference type="ARBA" id="ARBA00004611"/>
    </source>
</evidence>
<dbReference type="VEuPathDB" id="TriTrypDB:LDHU3_28.0070"/>
<organism evidence="14 15">
    <name type="scientific">Leishmania donovani</name>
    <dbReference type="NCBI Taxonomy" id="5661"/>
    <lineage>
        <taxon>Eukaryota</taxon>
        <taxon>Discoba</taxon>
        <taxon>Euglenozoa</taxon>
        <taxon>Kinetoplastea</taxon>
        <taxon>Metakinetoplastina</taxon>
        <taxon>Trypanosomatida</taxon>
        <taxon>Trypanosomatidae</taxon>
        <taxon>Leishmaniinae</taxon>
        <taxon>Leishmania</taxon>
    </lineage>
</organism>
<evidence type="ECO:0000313" key="15">
    <source>
        <dbReference type="Proteomes" id="UP000318821"/>
    </source>
</evidence>
<evidence type="ECO:0000259" key="13">
    <source>
        <dbReference type="Pfam" id="PF14772"/>
    </source>
</evidence>
<keyword evidence="5" id="KW-0969">Cilium</keyword>
<keyword evidence="4 12" id="KW-0175">Coiled coil</keyword>
<dbReference type="AlphaFoldDB" id="A0A504WXM9"/>
<comment type="similarity">
    <text evidence="9">Belongs to the DRC2 family.</text>
</comment>
<keyword evidence="6" id="KW-0206">Cytoskeleton</keyword>
<comment type="caution">
    <text evidence="14">The sequence shown here is derived from an EMBL/GenBank/DDBJ whole genome shotgun (WGS) entry which is preliminary data.</text>
</comment>
<dbReference type="GO" id="GO:0005858">
    <property type="term" value="C:axonemal dynein complex"/>
    <property type="evidence" value="ECO:0007669"/>
    <property type="project" value="InterPro"/>
</dbReference>